<name>A0A3G2UPN9_SPHYA</name>
<dbReference type="Pfam" id="PF01796">
    <property type="entry name" value="OB_ChsH2_C"/>
    <property type="match status" value="1"/>
</dbReference>
<protein>
    <recommendedName>
        <fullName evidence="6">DNA-binding protein</fullName>
    </recommendedName>
</protein>
<proteinExistence type="predicted"/>
<sequence length="150" mass="16672">MMDEDLSPKARAAAAAAPAKPRPRPQDPVEQEFWKRCQDGHLYFQKCGGCGSWRHLPRYMCARCGSPDFAWEQSSGKGTVFSWTVVHQALHPAFAADIPYVAAVVELDEGVRMATRLIDCPIDAVRLDLPVALAFETIGEDFRLPVFRPA</sequence>
<feature type="domain" description="ChsH2 C-terminal OB-fold" evidence="2">
    <location>
        <begin position="71"/>
        <end position="136"/>
    </location>
</feature>
<dbReference type="Proteomes" id="UP000280708">
    <property type="component" value="Plasmid pF2"/>
</dbReference>
<dbReference type="Pfam" id="PF12172">
    <property type="entry name" value="zf-ChsH2"/>
    <property type="match status" value="1"/>
</dbReference>
<dbReference type="InterPro" id="IPR022002">
    <property type="entry name" value="ChsH2_Znr"/>
</dbReference>
<organism evidence="4 5">
    <name type="scientific">Sphingobium yanoikuyae</name>
    <name type="common">Sphingomonas yanoikuyae</name>
    <dbReference type="NCBI Taxonomy" id="13690"/>
    <lineage>
        <taxon>Bacteria</taxon>
        <taxon>Pseudomonadati</taxon>
        <taxon>Pseudomonadota</taxon>
        <taxon>Alphaproteobacteria</taxon>
        <taxon>Sphingomonadales</taxon>
        <taxon>Sphingomonadaceae</taxon>
        <taxon>Sphingobium</taxon>
    </lineage>
</organism>
<dbReference type="InterPro" id="IPR012340">
    <property type="entry name" value="NA-bd_OB-fold"/>
</dbReference>
<dbReference type="InterPro" id="IPR052513">
    <property type="entry name" value="Thioester_dehydratase-like"/>
</dbReference>
<keyword evidence="4" id="KW-0614">Plasmid</keyword>
<evidence type="ECO:0000259" key="3">
    <source>
        <dbReference type="Pfam" id="PF12172"/>
    </source>
</evidence>
<feature type="domain" description="ChsH2 rubredoxin-like zinc ribbon" evidence="3">
    <location>
        <begin position="34"/>
        <end position="69"/>
    </location>
</feature>
<dbReference type="PANTHER" id="PTHR34075:SF5">
    <property type="entry name" value="BLR3430 PROTEIN"/>
    <property type="match status" value="1"/>
</dbReference>
<dbReference type="SUPFAM" id="SSF50249">
    <property type="entry name" value="Nucleic acid-binding proteins"/>
    <property type="match status" value="1"/>
</dbReference>
<dbReference type="InterPro" id="IPR002878">
    <property type="entry name" value="ChsH2_C"/>
</dbReference>
<dbReference type="PANTHER" id="PTHR34075">
    <property type="entry name" value="BLR3430 PROTEIN"/>
    <property type="match status" value="1"/>
</dbReference>
<dbReference type="AlphaFoldDB" id="A0A3G2UPN9"/>
<geneLocation type="plasmid" evidence="5">
    <name>pf2</name>
</geneLocation>
<dbReference type="Gene3D" id="6.10.30.10">
    <property type="match status" value="1"/>
</dbReference>
<reference evidence="4 5" key="1">
    <citation type="submission" date="2018-10" db="EMBL/GenBank/DDBJ databases">
        <title>Characterization and genome analysis of a novel bacterium Sphingobium yanoikuyae SJTF8 capable of degrading PAHs.</title>
        <authorList>
            <person name="Yin C."/>
            <person name="Xiong W."/>
            <person name="Liang R."/>
        </authorList>
    </citation>
    <scope>NUCLEOTIDE SEQUENCE [LARGE SCALE GENOMIC DNA]</scope>
    <source>
        <strain evidence="4 5">SJTF8</strain>
        <plasmid evidence="5">pf2</plasmid>
    </source>
</reference>
<dbReference type="EMBL" id="CP033228">
    <property type="protein sequence ID" value="AYO75972.1"/>
    <property type="molecule type" value="Genomic_DNA"/>
</dbReference>
<evidence type="ECO:0000256" key="1">
    <source>
        <dbReference type="SAM" id="MobiDB-lite"/>
    </source>
</evidence>
<evidence type="ECO:0000313" key="4">
    <source>
        <dbReference type="EMBL" id="AYO75972.1"/>
    </source>
</evidence>
<feature type="region of interest" description="Disordered" evidence="1">
    <location>
        <begin position="1"/>
        <end position="30"/>
    </location>
</feature>
<evidence type="ECO:0000313" key="5">
    <source>
        <dbReference type="Proteomes" id="UP000280708"/>
    </source>
</evidence>
<evidence type="ECO:0000259" key="2">
    <source>
        <dbReference type="Pfam" id="PF01796"/>
    </source>
</evidence>
<evidence type="ECO:0008006" key="6">
    <source>
        <dbReference type="Google" id="ProtNLM"/>
    </source>
</evidence>
<feature type="compositionally biased region" description="Low complexity" evidence="1">
    <location>
        <begin position="9"/>
        <end position="19"/>
    </location>
</feature>
<gene>
    <name evidence="4" type="ORF">EBF16_02990</name>
</gene>
<accession>A0A3G2UPN9</accession>